<keyword evidence="4" id="KW-0472">Membrane</keyword>
<dbReference type="InterPro" id="IPR007667">
    <property type="entry name" value="Hypoxia_induced_domain"/>
</dbReference>
<dbReference type="AlphaFoldDB" id="A0A7S4R3X2"/>
<evidence type="ECO:0000256" key="2">
    <source>
        <dbReference type="ARBA" id="ARBA00022692"/>
    </source>
</evidence>
<evidence type="ECO:0000256" key="3">
    <source>
        <dbReference type="ARBA" id="ARBA00022989"/>
    </source>
</evidence>
<dbReference type="EMBL" id="HBNS01014677">
    <property type="protein sequence ID" value="CAE4601279.1"/>
    <property type="molecule type" value="Transcribed_RNA"/>
</dbReference>
<keyword evidence="2" id="KW-0812">Transmembrane</keyword>
<gene>
    <name evidence="6" type="ORF">DBRI00130_LOCUS11805</name>
</gene>
<organism evidence="6">
    <name type="scientific">Ditylum brightwellii</name>
    <dbReference type="NCBI Taxonomy" id="49249"/>
    <lineage>
        <taxon>Eukaryota</taxon>
        <taxon>Sar</taxon>
        <taxon>Stramenopiles</taxon>
        <taxon>Ochrophyta</taxon>
        <taxon>Bacillariophyta</taxon>
        <taxon>Mediophyceae</taxon>
        <taxon>Lithodesmiophycidae</taxon>
        <taxon>Lithodesmiales</taxon>
        <taxon>Lithodesmiaceae</taxon>
        <taxon>Ditylum</taxon>
    </lineage>
</organism>
<comment type="subcellular location">
    <subcellularLocation>
        <location evidence="1">Mitochondrion</location>
    </subcellularLocation>
</comment>
<sequence length="299" mass="34134">MPTLTPASRAEEVTATAFRDGMFSALCAGIPSSLAVAAAMKNPTFVKSTNWQSRTAMVIMPALFMFSASGEQKLRHKMEQVASETEHSREVVHWAEQQQRRSYQQQQQKLMSAKDGMTARESEVEREKRLAELYRQGVENSGVRVVQGDTLSVHHQLANFWQENPFKILAAMAVPTVLYIFHGKKKQKHLQLQSQIMHTRVYGQFAVIGMLLTLMGFKSYMDSQGRFITELEAQRRVEEMQESREQLLAQLEYDKKMTQERNRVLGKVGNQKKLSHPSYDLVKEEEIVVEEPIVEGKAV</sequence>
<evidence type="ECO:0000313" key="6">
    <source>
        <dbReference type="EMBL" id="CAE4601279.1"/>
    </source>
</evidence>
<feature type="domain" description="HIG1" evidence="5">
    <location>
        <begin position="138"/>
        <end position="229"/>
    </location>
</feature>
<evidence type="ECO:0000256" key="4">
    <source>
        <dbReference type="ARBA" id="ARBA00023136"/>
    </source>
</evidence>
<reference evidence="6" key="1">
    <citation type="submission" date="2021-01" db="EMBL/GenBank/DDBJ databases">
        <authorList>
            <person name="Corre E."/>
            <person name="Pelletier E."/>
            <person name="Niang G."/>
            <person name="Scheremetjew M."/>
            <person name="Finn R."/>
            <person name="Kale V."/>
            <person name="Holt S."/>
            <person name="Cochrane G."/>
            <person name="Meng A."/>
            <person name="Brown T."/>
            <person name="Cohen L."/>
        </authorList>
    </citation>
    <scope>NUCLEOTIDE SEQUENCE</scope>
    <source>
        <strain evidence="6">GSO104</strain>
    </source>
</reference>
<keyword evidence="3" id="KW-1133">Transmembrane helix</keyword>
<evidence type="ECO:0000259" key="5">
    <source>
        <dbReference type="PROSITE" id="PS51503"/>
    </source>
</evidence>
<name>A0A7S4R3X2_9STRA</name>
<protein>
    <recommendedName>
        <fullName evidence="5">HIG1 domain-containing protein</fullName>
    </recommendedName>
</protein>
<accession>A0A7S4R3X2</accession>
<dbReference type="PROSITE" id="PS51503">
    <property type="entry name" value="HIG1"/>
    <property type="match status" value="1"/>
</dbReference>
<dbReference type="GO" id="GO:0005739">
    <property type="term" value="C:mitochondrion"/>
    <property type="evidence" value="ECO:0007669"/>
    <property type="project" value="UniProtKB-SubCell"/>
</dbReference>
<evidence type="ECO:0000256" key="1">
    <source>
        <dbReference type="ARBA" id="ARBA00004173"/>
    </source>
</evidence>
<proteinExistence type="predicted"/>